<dbReference type="VEuPathDB" id="FungiDB:NEUTE1DRAFT_54505"/>
<dbReference type="OrthoDB" id="4567080at2759"/>
<dbReference type="RefSeq" id="XP_009855411.1">
    <property type="nucleotide sequence ID" value="XM_009857109.1"/>
</dbReference>
<feature type="chain" id="PRO_5003375698" description="Secreted protein" evidence="1">
    <location>
        <begin position="26"/>
        <end position="174"/>
    </location>
</feature>
<accession>F8N3G0</accession>
<gene>
    <name evidence="2" type="ORF">NEUTE1DRAFT_54505</name>
</gene>
<dbReference type="HOGENOM" id="CLU_131638_0_0_1"/>
<dbReference type="AlphaFoldDB" id="F8N3G0"/>
<dbReference type="GeneID" id="20828436"/>
<dbReference type="Proteomes" id="UP000008065">
    <property type="component" value="Unassembled WGS sequence"/>
</dbReference>
<keyword evidence="3" id="KW-1185">Reference proteome</keyword>
<name>F8N3G0_NEUT8</name>
<protein>
    <recommendedName>
        <fullName evidence="4">Secreted protein</fullName>
    </recommendedName>
</protein>
<dbReference type="KEGG" id="nte:NEUTE1DRAFT54505"/>
<organism evidence="2 3">
    <name type="scientific">Neurospora tetrasperma (strain FGSC 2508 / ATCC MYA-4615 / P0657)</name>
    <dbReference type="NCBI Taxonomy" id="510951"/>
    <lineage>
        <taxon>Eukaryota</taxon>
        <taxon>Fungi</taxon>
        <taxon>Dikarya</taxon>
        <taxon>Ascomycota</taxon>
        <taxon>Pezizomycotina</taxon>
        <taxon>Sordariomycetes</taxon>
        <taxon>Sordariomycetidae</taxon>
        <taxon>Sordariales</taxon>
        <taxon>Sordariaceae</taxon>
        <taxon>Neurospora</taxon>
    </lineage>
</organism>
<evidence type="ECO:0000256" key="1">
    <source>
        <dbReference type="SAM" id="SignalP"/>
    </source>
</evidence>
<dbReference type="EMBL" id="GL891382">
    <property type="protein sequence ID" value="EGO51767.1"/>
    <property type="molecule type" value="Genomic_DNA"/>
</dbReference>
<sequence>MKVSKAVAGLVSATVLFGSAPAVSADETGFLDRSHRALGKGHANKASGPDYDLYGGYTPEEKVYSYPPYGYHPPPPPPFSLTTSAFDEPTTITSQDLELVVLNRLRDFRDRCVRVKCYHSSLNATPYYELIGLNEFRELRHFSGEPSSFREWAVFRHAYCYIFWVHKQFLIHVS</sequence>
<keyword evidence="1" id="KW-0732">Signal</keyword>
<proteinExistence type="predicted"/>
<evidence type="ECO:0008006" key="4">
    <source>
        <dbReference type="Google" id="ProtNLM"/>
    </source>
</evidence>
<evidence type="ECO:0000313" key="2">
    <source>
        <dbReference type="EMBL" id="EGO51767.1"/>
    </source>
</evidence>
<reference evidence="3" key="1">
    <citation type="journal article" date="2011" name="Genetics">
        <title>Massive changes in genome architecture accompany the transition to self-fertility in the filamentous fungus Neurospora tetrasperma.</title>
        <authorList>
            <person name="Ellison C.E."/>
            <person name="Stajich J.E."/>
            <person name="Jacobson D.J."/>
            <person name="Natvig D.O."/>
            <person name="Lapidus A."/>
            <person name="Foster B."/>
            <person name="Aerts A."/>
            <person name="Riley R."/>
            <person name="Lindquist E.A."/>
            <person name="Grigoriev I.V."/>
            <person name="Taylor J.W."/>
        </authorList>
    </citation>
    <scope>NUCLEOTIDE SEQUENCE [LARGE SCALE GENOMIC DNA]</scope>
    <source>
        <strain evidence="3">FGSC 2508 / P0657</strain>
    </source>
</reference>
<evidence type="ECO:0000313" key="3">
    <source>
        <dbReference type="Proteomes" id="UP000008065"/>
    </source>
</evidence>
<feature type="signal peptide" evidence="1">
    <location>
        <begin position="1"/>
        <end position="25"/>
    </location>
</feature>